<dbReference type="CDD" id="cd10554">
    <property type="entry name" value="HycB_like"/>
    <property type="match status" value="1"/>
</dbReference>
<reference evidence="7 8" key="1">
    <citation type="submission" date="2012-12" db="EMBL/GenBank/DDBJ databases">
        <title>Genome Assembly of Photobacterium sp. AK15.</title>
        <authorList>
            <person name="Khatri I."/>
            <person name="Vaidya B."/>
            <person name="Srinivas T.N.R."/>
            <person name="Subramanian S."/>
            <person name="Pinnaka A."/>
        </authorList>
    </citation>
    <scope>NUCLEOTIDE SEQUENCE [LARGE SCALE GENOMIC DNA]</scope>
    <source>
        <strain evidence="7 8">AK15</strain>
    </source>
</reference>
<comment type="caution">
    <text evidence="7">The sequence shown here is derived from an EMBL/GenBank/DDBJ whole genome shotgun (WGS) entry which is preliminary data.</text>
</comment>
<dbReference type="GO" id="GO:0051539">
    <property type="term" value="F:4 iron, 4 sulfur cluster binding"/>
    <property type="evidence" value="ECO:0007669"/>
    <property type="project" value="UniProtKB-KW"/>
</dbReference>
<dbReference type="PATRIC" id="fig|1056511.3.peg.4136"/>
<keyword evidence="1" id="KW-0004">4Fe-4S</keyword>
<dbReference type="AlphaFoldDB" id="L8J8S8"/>
<evidence type="ECO:0000256" key="3">
    <source>
        <dbReference type="ARBA" id="ARBA00022737"/>
    </source>
</evidence>
<dbReference type="InterPro" id="IPR017896">
    <property type="entry name" value="4Fe4S_Fe-S-bd"/>
</dbReference>
<dbReference type="PROSITE" id="PS51379">
    <property type="entry name" value="4FE4S_FER_2"/>
    <property type="match status" value="1"/>
</dbReference>
<dbReference type="Proteomes" id="UP000011134">
    <property type="component" value="Unassembled WGS sequence"/>
</dbReference>
<feature type="domain" description="4Fe-4S ferredoxin-type" evidence="6">
    <location>
        <begin position="58"/>
        <end position="87"/>
    </location>
</feature>
<proteinExistence type="predicted"/>
<dbReference type="PANTHER" id="PTHR42859:SF17">
    <property type="entry name" value="ELECTRON TRANSPORT PROTEIN HYDN-RELATED"/>
    <property type="match status" value="1"/>
</dbReference>
<evidence type="ECO:0000256" key="4">
    <source>
        <dbReference type="ARBA" id="ARBA00023004"/>
    </source>
</evidence>
<accession>L8J8S8</accession>
<dbReference type="SUPFAM" id="SSF54862">
    <property type="entry name" value="4Fe-4S ferredoxins"/>
    <property type="match status" value="1"/>
</dbReference>
<evidence type="ECO:0000313" key="7">
    <source>
        <dbReference type="EMBL" id="ELR63867.1"/>
    </source>
</evidence>
<dbReference type="EMBL" id="AMZO01000034">
    <property type="protein sequence ID" value="ELR63867.1"/>
    <property type="molecule type" value="Genomic_DNA"/>
</dbReference>
<protein>
    <submittedName>
        <fullName evidence="7">Electron transport protein HydN</fullName>
    </submittedName>
</protein>
<evidence type="ECO:0000256" key="2">
    <source>
        <dbReference type="ARBA" id="ARBA00022723"/>
    </source>
</evidence>
<keyword evidence="5" id="KW-0411">Iron-sulfur</keyword>
<keyword evidence="8" id="KW-1185">Reference proteome</keyword>
<dbReference type="Pfam" id="PF13247">
    <property type="entry name" value="Fer4_11"/>
    <property type="match status" value="1"/>
</dbReference>
<dbReference type="PROSITE" id="PS00198">
    <property type="entry name" value="4FE4S_FER_1"/>
    <property type="match status" value="1"/>
</dbReference>
<dbReference type="GO" id="GO:0046872">
    <property type="term" value="F:metal ion binding"/>
    <property type="evidence" value="ECO:0007669"/>
    <property type="project" value="UniProtKB-KW"/>
</dbReference>
<dbReference type="InterPro" id="IPR050294">
    <property type="entry name" value="RnfB_subfamily"/>
</dbReference>
<evidence type="ECO:0000256" key="5">
    <source>
        <dbReference type="ARBA" id="ARBA00023014"/>
    </source>
</evidence>
<keyword evidence="4" id="KW-0408">Iron</keyword>
<evidence type="ECO:0000313" key="8">
    <source>
        <dbReference type="Proteomes" id="UP000011134"/>
    </source>
</evidence>
<keyword evidence="3" id="KW-0677">Repeat</keyword>
<dbReference type="InterPro" id="IPR017900">
    <property type="entry name" value="4Fe4S_Fe_S_CS"/>
</dbReference>
<evidence type="ECO:0000259" key="6">
    <source>
        <dbReference type="PROSITE" id="PS51379"/>
    </source>
</evidence>
<dbReference type="PANTHER" id="PTHR42859">
    <property type="entry name" value="OXIDOREDUCTASE"/>
    <property type="match status" value="1"/>
</dbReference>
<evidence type="ECO:0000256" key="1">
    <source>
        <dbReference type="ARBA" id="ARBA00022485"/>
    </source>
</evidence>
<keyword evidence="2" id="KW-0479">Metal-binding</keyword>
<organism evidence="7 8">
    <name type="scientific">Photobacterium marinum</name>
    <dbReference type="NCBI Taxonomy" id="1056511"/>
    <lineage>
        <taxon>Bacteria</taxon>
        <taxon>Pseudomonadati</taxon>
        <taxon>Pseudomonadota</taxon>
        <taxon>Gammaproteobacteria</taxon>
        <taxon>Vibrionales</taxon>
        <taxon>Vibrionaceae</taxon>
        <taxon>Photobacterium</taxon>
    </lineage>
</organism>
<name>L8J8S8_9GAMM</name>
<dbReference type="Gene3D" id="3.30.70.20">
    <property type="match status" value="2"/>
</dbReference>
<sequence length="160" mass="17217">MISHQEENTIAALDPSDFTPRLTLVKNAEVTTPIMCRQCDDAPCAKVCPNNAIVLEDGHVKVIQSRCIGCKTCAIACPYGAMNIVTKMVEDDKGSALFKRYVPKSLALKCDLCSHREQGPACVQVCPTSAIQIIEPETLSETSKQKREAAALGAALVPTL</sequence>
<gene>
    <name evidence="7" type="ORF">C942_03211</name>
</gene>